<sequence length="1484" mass="159469">MSTGSNADLGEPSSPAENKLCPGCQLTVMNENGGVVIAFGSSFFHVDCFKCAKCHDKVTADTNLLLLSDGQPVCSNCSYSCSVCRLPILDEAIMTGDDSYHAHCFKCRSCQNRIDELMFAKTSHGIYCMNCHHQRVARSKRHAQKQAERDKAAGGSGSSKSRDRMAKEHNGPPPVNQRSLSASSSNPPSRDGTAPALTQRANTLPLAQETNPPSSAPQTRRGSMQDENVNGARPASPQVPLSQSVLTPHRRSRNGVSTPTTPLMTVASPEPLASSSRPSSPAVVIPPAGRDADASSLVYLNPSSSTEASNAQLLLPDPNAKTLSKRKSYDDGVRPLNILLAKSGAPSSDASPTGLNVPSKGGRAGKRNSINPGMSFDLNAVAAEIAKGPESTPHSPNHATATSAPGRSSPLGADLRVSDLSRKPSRNGFVGSPPAMAHASSSSSSQSDLPPAPGSRSRAESSPKPAMVSEPARPPLRPSITLERVPPRTHSLTHPISQDILSSSGRSSPAPSGARPRPSVDERPPRGLASSLSIDVEKSRGLNKSRSASPAAQVASPAHRVDVPHGVESGTDTDEGDSAGHRSVDASVDGHEQPPALPPKEEKTRSRPEMLHLDIKVDESVEEADVSWSGSVADLESGESSPVERVSHSTFIAPALPPIRFSMNNGDFADLLKSVNGRASMPPGNRASVTSSSLEKVAEDTPPTTPPYVRNSDDWQSLPTPTSSASATTFTMSSESIPDDSSVTTVDATSAPSSSGHSDGHAYSQSKGDDRPPGTPSTIVPLERQRSAVNGTVPTDDTRDAPHFPTVAGRSSSGHGHGHGSRGGYSRDGHSPPAQRQRFDSTTSYNGDTSISYESSAARITVTAPGSSVARPHKFDKSDLIIRRLQEALQEASGRGSMHVNLDSEFVQAILMVVEQRKVENAEMKGKLDTIKRASQQVMDGLTVAQGEYEAELNARRDAEAEVTRLRVLLNGQAARITAMSAPARKEELHKRLTRELSDNLSVLEQDVSKLKVERDVTLAEVEELASTKSSPDLTNESNGVALSRSFTTRLDKLKSQYRRDLLPLTEERESLLREIAELKAARDVFLEETTMLNSRNEELAQLSALYMRRTEAAAAANDREKVRSAPEKSAPEKSAPSPPAVLQPSSTVLTNSSMSTEDSADSSKYVKVSKPVEVMETPGTLRKKFPWRGGNKEVTPIAISLQENNNEKGRGGKHTFQQLSVLRFTRCDHCGDKLFGSQVRCTACNISVHVRCQGHVLASCSPQVMEPPPPSGPPPPSMFGRDLTDQVRSDSKNRDRMVPAIVEKCIDAVDSIALDYEGIYRKTGGSGQSKTITQLFERGDYDAFDLRDSDRFNDICSVTSVLKTYFRSLPNPLLTYALHDEFMHASALTDPMHKSTKYADLVKQLPTEHYYTLRMLMLHLHRVHLQSAQNLMTARNLGVVFGPTLMRSRNPGAEFSDMAGKALSIEFLVENAADIFPPLPSPQ</sequence>
<reference evidence="1" key="2">
    <citation type="journal article" date="2022" name="New Phytol.">
        <title>Evolutionary transition to the ectomycorrhizal habit in the genomes of a hyperdiverse lineage of mushroom-forming fungi.</title>
        <authorList>
            <person name="Looney B."/>
            <person name="Miyauchi S."/>
            <person name="Morin E."/>
            <person name="Drula E."/>
            <person name="Courty P.E."/>
            <person name="Kohler A."/>
            <person name="Kuo A."/>
            <person name="LaButti K."/>
            <person name="Pangilinan J."/>
            <person name="Lipzen A."/>
            <person name="Riley R."/>
            <person name="Andreopoulos W."/>
            <person name="He G."/>
            <person name="Johnson J."/>
            <person name="Nolan M."/>
            <person name="Tritt A."/>
            <person name="Barry K.W."/>
            <person name="Grigoriev I.V."/>
            <person name="Nagy L.G."/>
            <person name="Hibbett D."/>
            <person name="Henrissat B."/>
            <person name="Matheny P.B."/>
            <person name="Labbe J."/>
            <person name="Martin F.M."/>
        </authorList>
    </citation>
    <scope>NUCLEOTIDE SEQUENCE</scope>
    <source>
        <strain evidence="1">FP105234-sp</strain>
    </source>
</reference>
<gene>
    <name evidence="1" type="ORF">FA95DRAFT_1497432</name>
</gene>
<name>A0ACB8RKA3_9AGAM</name>
<dbReference type="Proteomes" id="UP000814033">
    <property type="component" value="Unassembled WGS sequence"/>
</dbReference>
<protein>
    <submittedName>
        <fullName evidence="1">RhoGAP-domain-containing protein</fullName>
    </submittedName>
</protein>
<evidence type="ECO:0000313" key="2">
    <source>
        <dbReference type="Proteomes" id="UP000814033"/>
    </source>
</evidence>
<comment type="caution">
    <text evidence="1">The sequence shown here is derived from an EMBL/GenBank/DDBJ whole genome shotgun (WGS) entry which is preliminary data.</text>
</comment>
<accession>A0ACB8RKA3</accession>
<organism evidence="1 2">
    <name type="scientific">Auriscalpium vulgare</name>
    <dbReference type="NCBI Taxonomy" id="40419"/>
    <lineage>
        <taxon>Eukaryota</taxon>
        <taxon>Fungi</taxon>
        <taxon>Dikarya</taxon>
        <taxon>Basidiomycota</taxon>
        <taxon>Agaricomycotina</taxon>
        <taxon>Agaricomycetes</taxon>
        <taxon>Russulales</taxon>
        <taxon>Auriscalpiaceae</taxon>
        <taxon>Auriscalpium</taxon>
    </lineage>
</organism>
<proteinExistence type="predicted"/>
<reference evidence="1" key="1">
    <citation type="submission" date="2021-02" db="EMBL/GenBank/DDBJ databases">
        <authorList>
            <consortium name="DOE Joint Genome Institute"/>
            <person name="Ahrendt S."/>
            <person name="Looney B.P."/>
            <person name="Miyauchi S."/>
            <person name="Morin E."/>
            <person name="Drula E."/>
            <person name="Courty P.E."/>
            <person name="Chicoki N."/>
            <person name="Fauchery L."/>
            <person name="Kohler A."/>
            <person name="Kuo A."/>
            <person name="Labutti K."/>
            <person name="Pangilinan J."/>
            <person name="Lipzen A."/>
            <person name="Riley R."/>
            <person name="Andreopoulos W."/>
            <person name="He G."/>
            <person name="Johnson J."/>
            <person name="Barry K.W."/>
            <person name="Grigoriev I.V."/>
            <person name="Nagy L."/>
            <person name="Hibbett D."/>
            <person name="Henrissat B."/>
            <person name="Matheny P.B."/>
            <person name="Labbe J."/>
            <person name="Martin F."/>
        </authorList>
    </citation>
    <scope>NUCLEOTIDE SEQUENCE</scope>
    <source>
        <strain evidence="1">FP105234-sp</strain>
    </source>
</reference>
<dbReference type="EMBL" id="MU275990">
    <property type="protein sequence ID" value="KAI0044212.1"/>
    <property type="molecule type" value="Genomic_DNA"/>
</dbReference>
<evidence type="ECO:0000313" key="1">
    <source>
        <dbReference type="EMBL" id="KAI0044212.1"/>
    </source>
</evidence>
<keyword evidence="2" id="KW-1185">Reference proteome</keyword>